<dbReference type="GO" id="GO:0016020">
    <property type="term" value="C:membrane"/>
    <property type="evidence" value="ECO:0007669"/>
    <property type="project" value="InterPro"/>
</dbReference>
<comment type="similarity">
    <text evidence="1">Belongs to the GerABKA family.</text>
</comment>
<feature type="region of interest" description="Disordered" evidence="3">
    <location>
        <begin position="1"/>
        <end position="23"/>
    </location>
</feature>
<accession>A0A0D5NRK4</accession>
<organism evidence="5 6">
    <name type="scientific">Paenibacillus beijingensis</name>
    <dbReference type="NCBI Taxonomy" id="1126833"/>
    <lineage>
        <taxon>Bacteria</taxon>
        <taxon>Bacillati</taxon>
        <taxon>Bacillota</taxon>
        <taxon>Bacilli</taxon>
        <taxon>Bacillales</taxon>
        <taxon>Paenibacillaceae</taxon>
        <taxon>Paenibacillus</taxon>
    </lineage>
</organism>
<gene>
    <name evidence="5" type="ORF">VN24_21590</name>
</gene>
<evidence type="ECO:0000256" key="4">
    <source>
        <dbReference type="SAM" id="Phobius"/>
    </source>
</evidence>
<dbReference type="HOGENOM" id="CLU_021639_4_1_9"/>
<keyword evidence="4" id="KW-0812">Transmembrane</keyword>
<sequence length="522" mass="57556">MKFFYQKQNAQDDPGEGTESPEPVACSLQQNLDTIKKLTGSSSDIIIRKVQRNHSLQMAVVYIEGLTDNAIINQHILNPIINGEQDISVYADSSPDSFPVIQNQVIPIGGTNKVQDIKAIIAALFNGFAVILAEGWNEGLSAAASKRMQRGVEEPTSQTVIRGPKEGFTENIGTNVALLRHRIKSPKLWKIDRTIGTLTQTSVSVMYIEGVATESVLKEVLQRLDGIKTDSILEGGYLEEFIQDHTFTPFPTIINTERPDSAAAALLEGQVIVLVDGSPFVLILPITFFKFFIASEDYYQRFDISTFLRLIRFASFALSMLLPSLYVAVTTFHQEMLPSTLLYSLAVQREGVPLPALFEAILMELTFEILREAGIRMPRAIGPAISIVGALVLGQAAVQAGLVSAAMVIVVALTAISNFVVPQFNMAIAARLLRFVLMLSAGTLGLFGIMSCLIFLLIHMASLRSFGIPYMTPVAPMIPANMKDIFVRVPWWMMSTRPKLFAPKNNVRQSANLRPTHKKRND</sequence>
<keyword evidence="2 4" id="KW-0472">Membrane</keyword>
<dbReference type="PATRIC" id="fig|1126833.4.peg.4746"/>
<dbReference type="KEGG" id="pbj:VN24_21590"/>
<dbReference type="PIRSF" id="PIRSF005690">
    <property type="entry name" value="GerBA"/>
    <property type="match status" value="1"/>
</dbReference>
<evidence type="ECO:0000256" key="1">
    <source>
        <dbReference type="ARBA" id="ARBA00005278"/>
    </source>
</evidence>
<keyword evidence="6" id="KW-1185">Reference proteome</keyword>
<protein>
    <submittedName>
        <fullName evidence="5">Spore gernimation protein KA</fullName>
    </submittedName>
</protein>
<evidence type="ECO:0000313" key="5">
    <source>
        <dbReference type="EMBL" id="AJY77921.1"/>
    </source>
</evidence>
<dbReference type="PANTHER" id="PTHR22550:SF5">
    <property type="entry name" value="LEUCINE ZIPPER PROTEIN 4"/>
    <property type="match status" value="1"/>
</dbReference>
<reference evidence="5 6" key="1">
    <citation type="journal article" date="2015" name="J. Biotechnol.">
        <title>Complete genome sequence of Paenibacillus beijingensis 7188(T) (=DSM 24997(T)), a novel rhizobacterium from jujube garden soil.</title>
        <authorList>
            <person name="Kwak Y."/>
            <person name="Shin J.H."/>
        </authorList>
    </citation>
    <scope>NUCLEOTIDE SEQUENCE [LARGE SCALE GENOMIC DNA]</scope>
    <source>
        <strain evidence="5 6">DSM 24997</strain>
    </source>
</reference>
<feature type="transmembrane region" description="Helical" evidence="4">
    <location>
        <begin position="313"/>
        <end position="332"/>
    </location>
</feature>
<proteinExistence type="inferred from homology"/>
<feature type="compositionally biased region" description="Polar residues" evidence="3">
    <location>
        <begin position="1"/>
        <end position="11"/>
    </location>
</feature>
<name>A0A0D5NRK4_9BACL</name>
<dbReference type="PANTHER" id="PTHR22550">
    <property type="entry name" value="SPORE GERMINATION PROTEIN"/>
    <property type="match status" value="1"/>
</dbReference>
<evidence type="ECO:0000256" key="2">
    <source>
        <dbReference type="ARBA" id="ARBA00023136"/>
    </source>
</evidence>
<dbReference type="EMBL" id="CP011058">
    <property type="protein sequence ID" value="AJY77921.1"/>
    <property type="molecule type" value="Genomic_DNA"/>
</dbReference>
<dbReference type="STRING" id="1126833.VN24_21590"/>
<dbReference type="Pfam" id="PF03323">
    <property type="entry name" value="GerA"/>
    <property type="match status" value="1"/>
</dbReference>
<feature type="transmembrane region" description="Helical" evidence="4">
    <location>
        <begin position="433"/>
        <end position="458"/>
    </location>
</feature>
<feature type="transmembrane region" description="Helical" evidence="4">
    <location>
        <begin position="402"/>
        <end position="421"/>
    </location>
</feature>
<reference evidence="6" key="2">
    <citation type="submission" date="2015-03" db="EMBL/GenBank/DDBJ databases">
        <title>Genome sequence of Paenibacillus beijingensis strain DSM 24997T.</title>
        <authorList>
            <person name="Kwak Y."/>
            <person name="Shin J.-H."/>
        </authorList>
    </citation>
    <scope>NUCLEOTIDE SEQUENCE [LARGE SCALE GENOMIC DNA]</scope>
    <source>
        <strain evidence="6">DSM 24997</strain>
    </source>
</reference>
<dbReference type="InterPro" id="IPR004995">
    <property type="entry name" value="Spore_Ger"/>
</dbReference>
<feature type="transmembrane region" description="Helical" evidence="4">
    <location>
        <begin position="271"/>
        <end position="293"/>
    </location>
</feature>
<evidence type="ECO:0000313" key="6">
    <source>
        <dbReference type="Proteomes" id="UP000032633"/>
    </source>
</evidence>
<evidence type="ECO:0000256" key="3">
    <source>
        <dbReference type="SAM" id="MobiDB-lite"/>
    </source>
</evidence>
<dbReference type="AlphaFoldDB" id="A0A0D5NRK4"/>
<keyword evidence="4" id="KW-1133">Transmembrane helix</keyword>
<dbReference type="Proteomes" id="UP000032633">
    <property type="component" value="Chromosome"/>
</dbReference>
<dbReference type="GO" id="GO:0009847">
    <property type="term" value="P:spore germination"/>
    <property type="evidence" value="ECO:0007669"/>
    <property type="project" value="InterPro"/>
</dbReference>
<dbReference type="InterPro" id="IPR050768">
    <property type="entry name" value="UPF0353/GerABKA_families"/>
</dbReference>